<dbReference type="Pfam" id="PF08545">
    <property type="entry name" value="ACP_syn_III"/>
    <property type="match status" value="1"/>
</dbReference>
<evidence type="ECO:0000259" key="5">
    <source>
        <dbReference type="Pfam" id="PF08545"/>
    </source>
</evidence>
<keyword evidence="2" id="KW-0012">Acyltransferase</keyword>
<sequence length="364" mass="38651">MDAPEIHLLAAGGALPGPAVDNARLAGLFGADELWQQWVDVFIGTQTRHFAVDLETNEVRYWLADLGATAARRALDAAGLAAADVELVVLATSTPDQLMPATVNVVADRLGIDGVPTFQLQSGCTGAFQALEVARQMLLSGRHRNALVIGGDVCAKLLDVDRDRGRVRAEDLVNIAMFGDAAGAAVLSASPGPDSVLIRHLDLRLTGLGRAPGHTVQWWGPARRDEDGPGAAEDYKAIEERVPVMSAEVLRRILDELGWAGSEVDYLLPPQLSGRMTAKIVQRLGLPGAKEVSCVRETGNTGNALPFFQLERLLPLLGAGQRAVAVAIESSKWIESGFAVEKPGGRPGPGADPRSGSQDHDSFR</sequence>
<accession>A0ABP5EXX6</accession>
<dbReference type="RefSeq" id="WP_344663492.1">
    <property type="nucleotide sequence ID" value="NZ_BAAAQN010000001.1"/>
</dbReference>
<feature type="domain" description="Beta-ketoacyl-[acyl-carrier-protein] synthase III C-terminal" evidence="4">
    <location>
        <begin position="254"/>
        <end position="327"/>
    </location>
</feature>
<evidence type="ECO:0000313" key="6">
    <source>
        <dbReference type="EMBL" id="GAA2011238.1"/>
    </source>
</evidence>
<evidence type="ECO:0000256" key="3">
    <source>
        <dbReference type="SAM" id="MobiDB-lite"/>
    </source>
</evidence>
<dbReference type="InterPro" id="IPR016039">
    <property type="entry name" value="Thiolase-like"/>
</dbReference>
<evidence type="ECO:0000256" key="2">
    <source>
        <dbReference type="ARBA" id="ARBA00023315"/>
    </source>
</evidence>
<dbReference type="InterPro" id="IPR013751">
    <property type="entry name" value="ACP_syn_III_N"/>
</dbReference>
<evidence type="ECO:0000256" key="1">
    <source>
        <dbReference type="ARBA" id="ARBA00022679"/>
    </source>
</evidence>
<evidence type="ECO:0000313" key="7">
    <source>
        <dbReference type="Proteomes" id="UP001500751"/>
    </source>
</evidence>
<dbReference type="Gene3D" id="3.40.47.10">
    <property type="match status" value="2"/>
</dbReference>
<feature type="domain" description="Beta-ketoacyl-[acyl-carrier-protein] synthase III N-terminal" evidence="5">
    <location>
        <begin position="118"/>
        <end position="194"/>
    </location>
</feature>
<keyword evidence="7" id="KW-1185">Reference proteome</keyword>
<name>A0ABP5EXX6_9ACTN</name>
<gene>
    <name evidence="6" type="ORF">GCM10009839_01620</name>
</gene>
<dbReference type="InterPro" id="IPR013747">
    <property type="entry name" value="ACP_syn_III_C"/>
</dbReference>
<proteinExistence type="predicted"/>
<protein>
    <submittedName>
        <fullName evidence="6">3-oxoacyl-ACP synthase III family protein</fullName>
    </submittedName>
</protein>
<organism evidence="6 7">
    <name type="scientific">Catenulispora yoronensis</name>
    <dbReference type="NCBI Taxonomy" id="450799"/>
    <lineage>
        <taxon>Bacteria</taxon>
        <taxon>Bacillati</taxon>
        <taxon>Actinomycetota</taxon>
        <taxon>Actinomycetes</taxon>
        <taxon>Catenulisporales</taxon>
        <taxon>Catenulisporaceae</taxon>
        <taxon>Catenulispora</taxon>
    </lineage>
</organism>
<dbReference type="PANTHER" id="PTHR34069:SF2">
    <property type="entry name" value="BETA-KETOACYL-[ACYL-CARRIER-PROTEIN] SYNTHASE III"/>
    <property type="match status" value="1"/>
</dbReference>
<keyword evidence="1" id="KW-0808">Transferase</keyword>
<feature type="region of interest" description="Disordered" evidence="3">
    <location>
        <begin position="339"/>
        <end position="364"/>
    </location>
</feature>
<evidence type="ECO:0000259" key="4">
    <source>
        <dbReference type="Pfam" id="PF08541"/>
    </source>
</evidence>
<dbReference type="Proteomes" id="UP001500751">
    <property type="component" value="Unassembled WGS sequence"/>
</dbReference>
<dbReference type="Pfam" id="PF08541">
    <property type="entry name" value="ACP_syn_III_C"/>
    <property type="match status" value="1"/>
</dbReference>
<dbReference type="SUPFAM" id="SSF53901">
    <property type="entry name" value="Thiolase-like"/>
    <property type="match status" value="2"/>
</dbReference>
<reference evidence="7" key="1">
    <citation type="journal article" date="2019" name="Int. J. Syst. Evol. Microbiol.">
        <title>The Global Catalogue of Microorganisms (GCM) 10K type strain sequencing project: providing services to taxonomists for standard genome sequencing and annotation.</title>
        <authorList>
            <consortium name="The Broad Institute Genomics Platform"/>
            <consortium name="The Broad Institute Genome Sequencing Center for Infectious Disease"/>
            <person name="Wu L."/>
            <person name="Ma J."/>
        </authorList>
    </citation>
    <scope>NUCLEOTIDE SEQUENCE [LARGE SCALE GENOMIC DNA]</scope>
    <source>
        <strain evidence="7">JCM 16014</strain>
    </source>
</reference>
<comment type="caution">
    <text evidence="6">The sequence shown here is derived from an EMBL/GenBank/DDBJ whole genome shotgun (WGS) entry which is preliminary data.</text>
</comment>
<dbReference type="EMBL" id="BAAAQN010000001">
    <property type="protein sequence ID" value="GAA2011238.1"/>
    <property type="molecule type" value="Genomic_DNA"/>
</dbReference>
<dbReference type="PANTHER" id="PTHR34069">
    <property type="entry name" value="3-OXOACYL-[ACYL-CARRIER-PROTEIN] SYNTHASE 3"/>
    <property type="match status" value="1"/>
</dbReference>